<feature type="region of interest" description="Disordered" evidence="13">
    <location>
        <begin position="370"/>
        <end position="484"/>
    </location>
</feature>
<evidence type="ECO:0000256" key="10">
    <source>
        <dbReference type="ARBA" id="ARBA00023158"/>
    </source>
</evidence>
<dbReference type="EMBL" id="GBGD01000563">
    <property type="protein sequence ID" value="JAC88326.1"/>
    <property type="molecule type" value="mRNA"/>
</dbReference>
<evidence type="ECO:0000256" key="6">
    <source>
        <dbReference type="ARBA" id="ARBA00022691"/>
    </source>
</evidence>
<protein>
    <recommendedName>
        <fullName evidence="3">Small RNA 2'-O-methyltransferase</fullName>
        <ecNumber evidence="11">2.1.1.386</ecNumber>
    </recommendedName>
</protein>
<evidence type="ECO:0000256" key="11">
    <source>
        <dbReference type="ARBA" id="ARBA00035025"/>
    </source>
</evidence>
<keyword evidence="6" id="KW-0949">S-adenosyl-L-methionine</keyword>
<feature type="compositionally biased region" description="Polar residues" evidence="13">
    <location>
        <begin position="434"/>
        <end position="445"/>
    </location>
</feature>
<comment type="catalytic activity">
    <reaction evidence="12">
        <text>small RNA 3'-end nucleotide + S-adenosyl-L-methionine = small RNA 3'-end 2'-O-methylnucleotide + S-adenosyl-L-homocysteine + H(+)</text>
        <dbReference type="Rhea" id="RHEA:37887"/>
        <dbReference type="Rhea" id="RHEA-COMP:10415"/>
        <dbReference type="Rhea" id="RHEA-COMP:10416"/>
        <dbReference type="ChEBI" id="CHEBI:15378"/>
        <dbReference type="ChEBI" id="CHEBI:57856"/>
        <dbReference type="ChEBI" id="CHEBI:59789"/>
        <dbReference type="ChEBI" id="CHEBI:74896"/>
        <dbReference type="ChEBI" id="CHEBI:74898"/>
        <dbReference type="EC" id="2.1.1.386"/>
    </reaction>
</comment>
<proteinExistence type="evidence at transcript level"/>
<dbReference type="GO" id="GO:0001510">
    <property type="term" value="P:RNA methylation"/>
    <property type="evidence" value="ECO:0007669"/>
    <property type="project" value="InterPro"/>
</dbReference>
<dbReference type="EC" id="2.1.1.386" evidence="11"/>
<comment type="cofactor">
    <cofactor evidence="1">
        <name>Mg(2+)</name>
        <dbReference type="ChEBI" id="CHEBI:18420"/>
    </cofactor>
</comment>
<name>A0A069DWX2_9HEMI</name>
<evidence type="ECO:0000256" key="13">
    <source>
        <dbReference type="SAM" id="MobiDB-lite"/>
    </source>
</evidence>
<dbReference type="GO" id="GO:0005634">
    <property type="term" value="C:nucleus"/>
    <property type="evidence" value="ECO:0007669"/>
    <property type="project" value="TreeGrafter"/>
</dbReference>
<dbReference type="AlphaFoldDB" id="A0A069DWX2"/>
<keyword evidence="8" id="KW-0460">Magnesium</keyword>
<evidence type="ECO:0000313" key="14">
    <source>
        <dbReference type="EMBL" id="JAC88326.1"/>
    </source>
</evidence>
<dbReference type="GO" id="GO:0030422">
    <property type="term" value="P:siRNA processing"/>
    <property type="evidence" value="ECO:0007669"/>
    <property type="project" value="TreeGrafter"/>
</dbReference>
<feature type="compositionally biased region" description="Basic and acidic residues" evidence="13">
    <location>
        <begin position="449"/>
        <end position="458"/>
    </location>
</feature>
<comment type="similarity">
    <text evidence="2">Belongs to the methyltransferase superfamily. HEN1 family.</text>
</comment>
<dbReference type="InterPro" id="IPR029063">
    <property type="entry name" value="SAM-dependent_MTases_sf"/>
</dbReference>
<accession>A0A069DWX2</accession>
<evidence type="ECO:0000256" key="5">
    <source>
        <dbReference type="ARBA" id="ARBA00022679"/>
    </source>
</evidence>
<feature type="non-terminal residue" evidence="14">
    <location>
        <position position="1"/>
    </location>
</feature>
<evidence type="ECO:0000256" key="8">
    <source>
        <dbReference type="ARBA" id="ARBA00022842"/>
    </source>
</evidence>
<feature type="compositionally biased region" description="Basic and acidic residues" evidence="13">
    <location>
        <begin position="386"/>
        <end position="398"/>
    </location>
</feature>
<reference evidence="14" key="1">
    <citation type="journal article" date="2015" name="J. Med. Entomol.">
        <title>A Deep Insight Into the Sialotranscriptome of the Chagas Disease Vector, Panstrongylus megistus (Hemiptera: Heteroptera).</title>
        <authorList>
            <person name="Ribeiro J.M."/>
            <person name="Schwarz A."/>
            <person name="Francischetti I.M."/>
        </authorList>
    </citation>
    <scope>NUCLEOTIDE SEQUENCE</scope>
    <source>
        <tissue evidence="14">Salivary glands</tissue>
    </source>
</reference>
<keyword evidence="10" id="KW-0943">RNA-mediated gene silencing</keyword>
<keyword evidence="5" id="KW-0808">Transferase</keyword>
<dbReference type="PANTHER" id="PTHR21404:SF3">
    <property type="entry name" value="SMALL RNA 2'-O-METHYLTRANSFERASE"/>
    <property type="match status" value="1"/>
</dbReference>
<dbReference type="SUPFAM" id="SSF53335">
    <property type="entry name" value="S-adenosyl-L-methionine-dependent methyltransferases"/>
    <property type="match status" value="1"/>
</dbReference>
<keyword evidence="7" id="KW-0479">Metal-binding</keyword>
<dbReference type="PANTHER" id="PTHR21404">
    <property type="entry name" value="HEN1"/>
    <property type="match status" value="1"/>
</dbReference>
<dbReference type="InterPro" id="IPR026610">
    <property type="entry name" value="Hen1"/>
</dbReference>
<evidence type="ECO:0000256" key="2">
    <source>
        <dbReference type="ARBA" id="ARBA00009026"/>
    </source>
</evidence>
<dbReference type="Gene3D" id="3.40.50.150">
    <property type="entry name" value="Vaccinia Virus protein VP39"/>
    <property type="match status" value="1"/>
</dbReference>
<feature type="compositionally biased region" description="Polar residues" evidence="13">
    <location>
        <begin position="399"/>
        <end position="417"/>
    </location>
</feature>
<sequence>NHLKFLPPLYIQRYRVVKKILKAKSNECILNVIDFGCSDISFFQIIKRMQGVQEYIAVDIDETLLSRCSCKVLPLTCDYLKKRTEPLSVQVLCGSVSQPDHRLQNSNAIIAIELIEHLYPDVLEELPYNIFGLIQPEIAVFTTPNSDYNIFFHNFSGFRHDDHKFEWSREQFQSWANNLVLRYPNYKVAFGGVGKGPDPHQDFGYCTQIAVFFRNNTKVDTSSQFSDLYKVIRTVNYPFYTEAERLEDIIKFETEKFIFNYSELDCYNSNGRIEIPLKDIHNFLPKEYACTEENIRNVLTACGRDIETLKNGISVLILSAYGEEDLDDSYVPSSPSSVEDHGQLYSSVLLPTEEEDWDVITSIEMNLGQDGIEKATNTDGEPSRGVIDEPLSHTDRSSLESSHQNNCNVNSDRSLLQQEEARSSSPSSGPSESNYQSKSKCNSSPLEAVKNENSHEKNATSVRSPLQKCHSLENINRDRSRNNPFRFSLNIDKYKFIDCDIDRSGNNGIQTVTSALSVSDTFVPRQEDSCSQSKAADSGYPNSYGQDMDMDLTPEQVDEIITESESSFDGDVEDESGGEEDEPIEIRGEVVRLGENVENGDVANNNRDGEGNNMEAVAAGGVLQFEQVIAEEEVAIGNFAAAIIPDSDEDLGSLLSLGERGLVPASEGEFEEILPNQPEVSGFFVPVSNIVFPEWLLSILVDDVDNEADDDGAGDAGVLRQQGVMVPDDGSNDDVHSVISEIEQFSDLELLQEPPVELIVQGDLMGGGEPPPSE</sequence>
<evidence type="ECO:0000256" key="1">
    <source>
        <dbReference type="ARBA" id="ARBA00001946"/>
    </source>
</evidence>
<evidence type="ECO:0000256" key="9">
    <source>
        <dbReference type="ARBA" id="ARBA00022884"/>
    </source>
</evidence>
<keyword evidence="4" id="KW-0489">Methyltransferase</keyword>
<dbReference type="GO" id="GO:0090486">
    <property type="term" value="F:small RNA 2'-O-methyltransferase activity"/>
    <property type="evidence" value="ECO:0007669"/>
    <property type="project" value="UniProtKB-EC"/>
</dbReference>
<evidence type="ECO:0000256" key="4">
    <source>
        <dbReference type="ARBA" id="ARBA00022603"/>
    </source>
</evidence>
<evidence type="ECO:0000256" key="7">
    <source>
        <dbReference type="ARBA" id="ARBA00022723"/>
    </source>
</evidence>
<evidence type="ECO:0000256" key="3">
    <source>
        <dbReference type="ARBA" id="ARBA00021330"/>
    </source>
</evidence>
<evidence type="ECO:0000256" key="12">
    <source>
        <dbReference type="ARBA" id="ARBA00048418"/>
    </source>
</evidence>
<dbReference type="GO" id="GO:0003723">
    <property type="term" value="F:RNA binding"/>
    <property type="evidence" value="ECO:0007669"/>
    <property type="project" value="UniProtKB-KW"/>
</dbReference>
<keyword evidence="9" id="KW-0694">RNA-binding</keyword>
<organism evidence="14">
    <name type="scientific">Panstrongylus megistus</name>
    <dbReference type="NCBI Taxonomy" id="65343"/>
    <lineage>
        <taxon>Eukaryota</taxon>
        <taxon>Metazoa</taxon>
        <taxon>Ecdysozoa</taxon>
        <taxon>Arthropoda</taxon>
        <taxon>Hexapoda</taxon>
        <taxon>Insecta</taxon>
        <taxon>Pterygota</taxon>
        <taxon>Neoptera</taxon>
        <taxon>Paraneoptera</taxon>
        <taxon>Hemiptera</taxon>
        <taxon>Heteroptera</taxon>
        <taxon>Panheteroptera</taxon>
        <taxon>Cimicomorpha</taxon>
        <taxon>Reduviidae</taxon>
        <taxon>Triatominae</taxon>
        <taxon>Panstrongylus</taxon>
    </lineage>
</organism>
<dbReference type="GO" id="GO:0046872">
    <property type="term" value="F:metal ion binding"/>
    <property type="evidence" value="ECO:0007669"/>
    <property type="project" value="UniProtKB-KW"/>
</dbReference>
<feature type="compositionally biased region" description="Low complexity" evidence="13">
    <location>
        <begin position="423"/>
        <end position="433"/>
    </location>
</feature>
<dbReference type="GO" id="GO:0005737">
    <property type="term" value="C:cytoplasm"/>
    <property type="evidence" value="ECO:0007669"/>
    <property type="project" value="TreeGrafter"/>
</dbReference>
<dbReference type="GO" id="GO:0034587">
    <property type="term" value="P:piRNA processing"/>
    <property type="evidence" value="ECO:0007669"/>
    <property type="project" value="TreeGrafter"/>
</dbReference>